<feature type="domain" description="MnmC-like methyltransferase" evidence="12">
    <location>
        <begin position="112"/>
        <end position="235"/>
    </location>
</feature>
<dbReference type="Pfam" id="PF05430">
    <property type="entry name" value="Methyltransf_30"/>
    <property type="match status" value="1"/>
</dbReference>
<dbReference type="GO" id="GO:0050660">
    <property type="term" value="F:flavin adenine dinucleotide binding"/>
    <property type="evidence" value="ECO:0007669"/>
    <property type="project" value="UniProtKB-UniRule"/>
</dbReference>
<keyword evidence="6 10" id="KW-0819">tRNA processing</keyword>
<keyword evidence="1 10" id="KW-0963">Cytoplasm</keyword>
<evidence type="ECO:0000259" key="12">
    <source>
        <dbReference type="Pfam" id="PF05430"/>
    </source>
</evidence>
<dbReference type="Gene3D" id="3.40.50.150">
    <property type="entry name" value="Vaccinia Virus protein VP39"/>
    <property type="match status" value="1"/>
</dbReference>
<feature type="region of interest" description="tRNA (mnm(5)s(2)U34)-methyltransferase" evidence="10">
    <location>
        <begin position="1"/>
        <end position="237"/>
    </location>
</feature>
<dbReference type="NCBIfam" id="NF033855">
    <property type="entry name" value="tRNA_MNMC2"/>
    <property type="match status" value="1"/>
</dbReference>
<comment type="function">
    <text evidence="10">Catalyzes the last two steps in the biosynthesis of 5-methylaminomethyl-2-thiouridine (mnm(5)s(2)U) at the wobble position (U34) in tRNA. Catalyzes the FAD-dependent demodification of cmnm(5)s(2)U34 to nm(5)s(2)U34, followed by the transfer of a methyl group from S-adenosyl-L-methionine to nm(5)s(2)U34, to form mnm(5)s(2)U34.</text>
</comment>
<gene>
    <name evidence="10" type="primary">mnmC</name>
    <name evidence="13" type="ORF">DCR58_05780</name>
</gene>
<comment type="catalytic activity">
    <reaction evidence="10">
        <text>5-aminomethyl-2-thiouridine(34) in tRNA + S-adenosyl-L-methionine = 5-methylaminomethyl-2-thiouridine(34) in tRNA + S-adenosyl-L-homocysteine + H(+)</text>
        <dbReference type="Rhea" id="RHEA:19569"/>
        <dbReference type="Rhea" id="RHEA-COMP:10195"/>
        <dbReference type="Rhea" id="RHEA-COMP:10197"/>
        <dbReference type="ChEBI" id="CHEBI:15378"/>
        <dbReference type="ChEBI" id="CHEBI:57856"/>
        <dbReference type="ChEBI" id="CHEBI:59789"/>
        <dbReference type="ChEBI" id="CHEBI:74454"/>
        <dbReference type="ChEBI" id="CHEBI:74455"/>
        <dbReference type="EC" id="2.1.1.61"/>
    </reaction>
</comment>
<evidence type="ECO:0000256" key="7">
    <source>
        <dbReference type="ARBA" id="ARBA00022827"/>
    </source>
</evidence>
<dbReference type="GO" id="GO:0005737">
    <property type="term" value="C:cytoplasm"/>
    <property type="evidence" value="ECO:0007669"/>
    <property type="project" value="UniProtKB-SubCell"/>
</dbReference>
<dbReference type="Pfam" id="PF01266">
    <property type="entry name" value="DAO"/>
    <property type="match status" value="1"/>
</dbReference>
<dbReference type="InterPro" id="IPR023032">
    <property type="entry name" value="tRNA_MAMT_biosynth_bifunc_MnmC"/>
</dbReference>
<evidence type="ECO:0000313" key="14">
    <source>
        <dbReference type="Proteomes" id="UP000262878"/>
    </source>
</evidence>
<name>A0A348WP21_9GAMM</name>
<dbReference type="GO" id="GO:0002097">
    <property type="term" value="P:tRNA wobble base modification"/>
    <property type="evidence" value="ECO:0007669"/>
    <property type="project" value="UniProtKB-UniRule"/>
</dbReference>
<dbReference type="NCBIfam" id="NF002481">
    <property type="entry name" value="PRK01747.1-2"/>
    <property type="match status" value="1"/>
</dbReference>
<feature type="region of interest" description="FAD-dependent cmnm(5)s(2)U34 oxidoreductase" evidence="10">
    <location>
        <begin position="253"/>
        <end position="605"/>
    </location>
</feature>
<organism evidence="13 14">
    <name type="scientific">Idiomarina baltica</name>
    <dbReference type="NCBI Taxonomy" id="190892"/>
    <lineage>
        <taxon>Bacteria</taxon>
        <taxon>Pseudomonadati</taxon>
        <taxon>Pseudomonadota</taxon>
        <taxon>Gammaproteobacteria</taxon>
        <taxon>Alteromonadales</taxon>
        <taxon>Idiomarinaceae</taxon>
        <taxon>Idiomarina</taxon>
    </lineage>
</organism>
<evidence type="ECO:0000256" key="6">
    <source>
        <dbReference type="ARBA" id="ARBA00022694"/>
    </source>
</evidence>
<evidence type="ECO:0000259" key="11">
    <source>
        <dbReference type="Pfam" id="PF01266"/>
    </source>
</evidence>
<dbReference type="NCBIfam" id="TIGR03197">
    <property type="entry name" value="MnmC_Cterm"/>
    <property type="match status" value="1"/>
</dbReference>
<evidence type="ECO:0000256" key="5">
    <source>
        <dbReference type="ARBA" id="ARBA00022691"/>
    </source>
</evidence>
<comment type="cofactor">
    <cofactor evidence="10">
        <name>FAD</name>
        <dbReference type="ChEBI" id="CHEBI:57692"/>
    </cofactor>
</comment>
<accession>A0A348WP21</accession>
<keyword evidence="8 10" id="KW-0560">Oxidoreductase</keyword>
<dbReference type="Proteomes" id="UP000262878">
    <property type="component" value="Unassembled WGS sequence"/>
</dbReference>
<comment type="caution">
    <text evidence="13">The sequence shown here is derived from an EMBL/GenBank/DDBJ whole genome shotgun (WGS) entry which is preliminary data.</text>
</comment>
<dbReference type="InterPro" id="IPR008471">
    <property type="entry name" value="MnmC-like_methylTransf"/>
</dbReference>
<dbReference type="STRING" id="314276.OS145_12096"/>
<dbReference type="GO" id="GO:0016645">
    <property type="term" value="F:oxidoreductase activity, acting on the CH-NH group of donors"/>
    <property type="evidence" value="ECO:0007669"/>
    <property type="project" value="InterPro"/>
</dbReference>
<sequence length="605" mass="66192">MSNHAKIDFNESGVPISQTFDDIYFSIDSGIDESQYVFLKHNGLPERWVSLPAQYDFVVTETGFGTGLNFLLTWLNYRQHARSCTRLHFISVEKYPLSKSQLAQALATLPAVAAVAEPLLEQYPATEPGCHRLVFDQGRVVLDLWIGDIIETLAEWQTSLAHRVDAWFLDGFAPAKNPAMWQSALFNTMANSAHRDTTFATFTAAGLVKRGLNEAGFQVNKVKGFGRKREMLCGHFPGQIVKSSRCRAPVTLVGGGIASACLARALHQRQIPCRVISQGLADGASGNPQGAVYPLLHAELTPLTRFYLQASSTAISYYTPWRDRYWFVSGVIQPAFNASRIDRIEKITACDYSSATVTALASEQSSTLAQLPIEQPSLHYPNAGWLNPSKLVRAMFNESDSDWMIDTVERIFPSNLDSPTLAWTLVGTRARYSAARVVIACGHASATLFQSELKMTPVKGQISTIRVTAETEALNKVLCYKGYMVPAQNGEHCIGATFERGQTDLNASVEADTANCDSLARCAQQTWSQHLEVTGHRVSIRATTPDHMPAAGALDTGLMLLSGLGSRGLTAAPILAELLAEQLSGGVVPLTKDARSRLQPQRLIK</sequence>
<dbReference type="AlphaFoldDB" id="A0A348WP21"/>
<dbReference type="InterPro" id="IPR017610">
    <property type="entry name" value="tRNA_S-uridine_synth_MnmC_C"/>
</dbReference>
<evidence type="ECO:0000256" key="1">
    <source>
        <dbReference type="ARBA" id="ARBA00022490"/>
    </source>
</evidence>
<comment type="similarity">
    <text evidence="10">In the N-terminal section; belongs to the methyltransferase superfamily. tRNA (mnm(5)s(2)U34)-methyltransferase family.</text>
</comment>
<evidence type="ECO:0000256" key="8">
    <source>
        <dbReference type="ARBA" id="ARBA00023002"/>
    </source>
</evidence>
<keyword evidence="9 10" id="KW-0511">Multifunctional enzyme</keyword>
<evidence type="ECO:0000256" key="2">
    <source>
        <dbReference type="ARBA" id="ARBA00022603"/>
    </source>
</evidence>
<dbReference type="InterPro" id="IPR036188">
    <property type="entry name" value="FAD/NAD-bd_sf"/>
</dbReference>
<feature type="domain" description="FAD dependent oxidoreductase" evidence="11">
    <location>
        <begin position="253"/>
        <end position="581"/>
    </location>
</feature>
<dbReference type="InterPro" id="IPR006076">
    <property type="entry name" value="FAD-dep_OxRdtase"/>
</dbReference>
<keyword evidence="3 10" id="KW-0285">Flavoprotein</keyword>
<dbReference type="PANTHER" id="PTHR13847:SF283">
    <property type="entry name" value="TRNA 5-METHYLAMINOMETHYL-2-THIOURIDINE BIOSYNTHESIS BIFUNCTIONAL PROTEIN MNMC"/>
    <property type="match status" value="1"/>
</dbReference>
<evidence type="ECO:0000313" key="13">
    <source>
        <dbReference type="EMBL" id="HAR56283.1"/>
    </source>
</evidence>
<dbReference type="InterPro" id="IPR029063">
    <property type="entry name" value="SAM-dependent_MTases_sf"/>
</dbReference>
<evidence type="ECO:0000256" key="3">
    <source>
        <dbReference type="ARBA" id="ARBA00022630"/>
    </source>
</evidence>
<comment type="similarity">
    <text evidence="10">In the C-terminal section; belongs to the DAO family.</text>
</comment>
<comment type="subcellular location">
    <subcellularLocation>
        <location evidence="10">Cytoplasm</location>
    </subcellularLocation>
</comment>
<evidence type="ECO:0000256" key="10">
    <source>
        <dbReference type="HAMAP-Rule" id="MF_01102"/>
    </source>
</evidence>
<keyword evidence="4 10" id="KW-0808">Transferase</keyword>
<proteinExistence type="inferred from homology"/>
<dbReference type="SUPFAM" id="SSF51971">
    <property type="entry name" value="Nucleotide-binding domain"/>
    <property type="match status" value="1"/>
</dbReference>
<dbReference type="PANTHER" id="PTHR13847">
    <property type="entry name" value="SARCOSINE DEHYDROGENASE-RELATED"/>
    <property type="match status" value="1"/>
</dbReference>
<dbReference type="EC" id="1.5.-.-" evidence="10"/>
<reference evidence="13 14" key="1">
    <citation type="journal article" date="2018" name="Nat. Biotechnol.">
        <title>A standardized bacterial taxonomy based on genome phylogeny substantially revises the tree of life.</title>
        <authorList>
            <person name="Parks D.H."/>
            <person name="Chuvochina M."/>
            <person name="Waite D.W."/>
            <person name="Rinke C."/>
            <person name="Skarshewski A."/>
            <person name="Chaumeil P.A."/>
            <person name="Hugenholtz P."/>
        </authorList>
    </citation>
    <scope>NUCLEOTIDE SEQUENCE [LARGE SCALE GENOMIC DNA]</scope>
    <source>
        <strain evidence="13">UBA9360</strain>
    </source>
</reference>
<protein>
    <recommendedName>
        <fullName evidence="10">tRNA 5-methylaminomethyl-2-thiouridine biosynthesis bifunctional protein MnmC</fullName>
        <shortName evidence="10">tRNA mnm(5)s(2)U biosynthesis bifunctional protein</shortName>
    </recommendedName>
    <domain>
        <recommendedName>
            <fullName evidence="10">tRNA (mnm(5)s(2)U34)-methyltransferase</fullName>
            <ecNumber evidence="10">2.1.1.61</ecNumber>
        </recommendedName>
    </domain>
    <domain>
        <recommendedName>
            <fullName evidence="10">FAD-dependent cmnm(5)s(2)U34 oxidoreductase</fullName>
            <ecNumber evidence="10">1.5.-.-</ecNumber>
        </recommendedName>
    </domain>
</protein>
<dbReference type="Gene3D" id="3.30.9.10">
    <property type="entry name" value="D-Amino Acid Oxidase, subunit A, domain 2"/>
    <property type="match status" value="1"/>
</dbReference>
<dbReference type="GO" id="GO:0032259">
    <property type="term" value="P:methylation"/>
    <property type="evidence" value="ECO:0007669"/>
    <property type="project" value="UniProtKB-KW"/>
</dbReference>
<dbReference type="HAMAP" id="MF_01102">
    <property type="entry name" value="MnmC"/>
    <property type="match status" value="1"/>
</dbReference>
<dbReference type="SUPFAM" id="SSF54373">
    <property type="entry name" value="FAD-linked reductases, C-terminal domain"/>
    <property type="match status" value="1"/>
</dbReference>
<dbReference type="EC" id="2.1.1.61" evidence="10"/>
<keyword evidence="2 10" id="KW-0489">Methyltransferase</keyword>
<dbReference type="Gene3D" id="3.50.50.60">
    <property type="entry name" value="FAD/NAD(P)-binding domain"/>
    <property type="match status" value="1"/>
</dbReference>
<dbReference type="InterPro" id="IPR047785">
    <property type="entry name" value="tRNA_MNMC2"/>
</dbReference>
<evidence type="ECO:0000256" key="9">
    <source>
        <dbReference type="ARBA" id="ARBA00023268"/>
    </source>
</evidence>
<dbReference type="GO" id="GO:0004808">
    <property type="term" value="F:tRNA (5-methylaminomethyl-2-thiouridylate)(34)-methyltransferase activity"/>
    <property type="evidence" value="ECO:0007669"/>
    <property type="project" value="UniProtKB-EC"/>
</dbReference>
<dbReference type="EMBL" id="DMUP01000131">
    <property type="protein sequence ID" value="HAR56283.1"/>
    <property type="molecule type" value="Genomic_DNA"/>
</dbReference>
<keyword evidence="7 10" id="KW-0274">FAD</keyword>
<evidence type="ECO:0000256" key="4">
    <source>
        <dbReference type="ARBA" id="ARBA00022679"/>
    </source>
</evidence>
<keyword evidence="5 10" id="KW-0949">S-adenosyl-L-methionine</keyword>